<evidence type="ECO:0000256" key="15">
    <source>
        <dbReference type="ARBA" id="ARBA00023328"/>
    </source>
</evidence>
<keyword evidence="7" id="KW-0963">Cytoplasm</keyword>
<keyword evidence="13" id="KW-0539">Nucleus</keyword>
<evidence type="ECO:0000256" key="8">
    <source>
        <dbReference type="ARBA" id="ARBA00022618"/>
    </source>
</evidence>
<dbReference type="PANTHER" id="PTHR28200:SF1">
    <property type="entry name" value="DASH COMPLEX SUBUNIT ASK1"/>
    <property type="match status" value="1"/>
</dbReference>
<feature type="compositionally biased region" description="Polar residues" evidence="16">
    <location>
        <begin position="187"/>
        <end position="203"/>
    </location>
</feature>
<keyword evidence="9" id="KW-0493">Microtubule</keyword>
<evidence type="ECO:0000313" key="18">
    <source>
        <dbReference type="Proteomes" id="UP000238274"/>
    </source>
</evidence>
<keyword evidence="15" id="KW-0137">Centromere</keyword>
<evidence type="ECO:0000256" key="11">
    <source>
        <dbReference type="ARBA" id="ARBA00022838"/>
    </source>
</evidence>
<reference evidence="18" key="2">
    <citation type="journal article" date="2018" name="BMC Genomics">
        <title>Genomic insights into host adaptation between the wheat stripe rust pathogen (Puccinia striiformis f. sp. tritici) and the barley stripe rust pathogen (Puccinia striiformis f. sp. hordei).</title>
        <authorList>
            <person name="Xia C."/>
            <person name="Wang M."/>
            <person name="Yin C."/>
            <person name="Cornejo O.E."/>
            <person name="Hulbert S.H."/>
            <person name="Chen X."/>
        </authorList>
    </citation>
    <scope>NUCLEOTIDE SEQUENCE [LARGE SCALE GENOMIC DNA]</scope>
    <source>
        <strain evidence="18">93TX-2</strain>
    </source>
</reference>
<evidence type="ECO:0000256" key="14">
    <source>
        <dbReference type="ARBA" id="ARBA00023306"/>
    </source>
</evidence>
<name>A0A2S4WEA4_9BASI</name>
<evidence type="ECO:0000256" key="7">
    <source>
        <dbReference type="ARBA" id="ARBA00022490"/>
    </source>
</evidence>
<evidence type="ECO:0000256" key="2">
    <source>
        <dbReference type="ARBA" id="ARBA00004186"/>
    </source>
</evidence>
<feature type="compositionally biased region" description="Low complexity" evidence="16">
    <location>
        <begin position="131"/>
        <end position="141"/>
    </location>
</feature>
<dbReference type="PANTHER" id="PTHR28200">
    <property type="entry name" value="DASH COMPLEX SUBUNIT ASK1"/>
    <property type="match status" value="1"/>
</dbReference>
<dbReference type="InterPro" id="IPR013964">
    <property type="entry name" value="DASH_Ask1"/>
</dbReference>
<evidence type="ECO:0000256" key="6">
    <source>
        <dbReference type="ARBA" id="ARBA00022454"/>
    </source>
</evidence>
<evidence type="ECO:0000256" key="16">
    <source>
        <dbReference type="SAM" id="MobiDB-lite"/>
    </source>
</evidence>
<keyword evidence="12" id="KW-0206">Cytoskeleton</keyword>
<dbReference type="GO" id="GO:0005874">
    <property type="term" value="C:microtubule"/>
    <property type="evidence" value="ECO:0007669"/>
    <property type="project" value="UniProtKB-KW"/>
</dbReference>
<evidence type="ECO:0000256" key="12">
    <source>
        <dbReference type="ARBA" id="ARBA00023212"/>
    </source>
</evidence>
<dbReference type="GO" id="GO:0072686">
    <property type="term" value="C:mitotic spindle"/>
    <property type="evidence" value="ECO:0007669"/>
    <property type="project" value="InterPro"/>
</dbReference>
<feature type="compositionally biased region" description="Polar residues" evidence="16">
    <location>
        <begin position="163"/>
        <end position="177"/>
    </location>
</feature>
<keyword evidence="14" id="KW-0131">Cell cycle</keyword>
<accession>A0A2S4WEA4</accession>
<dbReference type="GO" id="GO:0044732">
    <property type="term" value="C:mitotic spindle pole body"/>
    <property type="evidence" value="ECO:0007669"/>
    <property type="project" value="TreeGrafter"/>
</dbReference>
<dbReference type="VEuPathDB" id="FungiDB:PSHT_03924"/>
<feature type="region of interest" description="Disordered" evidence="16">
    <location>
        <begin position="123"/>
        <end position="266"/>
    </location>
</feature>
<keyword evidence="18" id="KW-1185">Reference proteome</keyword>
<evidence type="ECO:0000256" key="3">
    <source>
        <dbReference type="ARBA" id="ARBA00004629"/>
    </source>
</evidence>
<dbReference type="EMBL" id="PKSM01000038">
    <property type="protein sequence ID" value="POW20115.1"/>
    <property type="molecule type" value="Genomic_DNA"/>
</dbReference>
<reference evidence="18" key="3">
    <citation type="journal article" date="2018" name="Mol. Plant Microbe Interact.">
        <title>Genome sequence resources for the wheat stripe rust pathogen (Puccinia striiformis f. sp. tritici) and the barley stripe rust pathogen (Puccinia striiformis f. sp. hordei).</title>
        <authorList>
            <person name="Xia C."/>
            <person name="Wang M."/>
            <person name="Yin C."/>
            <person name="Cornejo O.E."/>
            <person name="Hulbert S.H."/>
            <person name="Chen X."/>
        </authorList>
    </citation>
    <scope>NUCLEOTIDE SEQUENCE [LARGE SCALE GENOMIC DNA]</scope>
    <source>
        <strain evidence="18">93TX-2</strain>
    </source>
</reference>
<evidence type="ECO:0000256" key="9">
    <source>
        <dbReference type="ARBA" id="ARBA00022701"/>
    </source>
</evidence>
<evidence type="ECO:0000256" key="13">
    <source>
        <dbReference type="ARBA" id="ARBA00023242"/>
    </source>
</evidence>
<keyword evidence="11" id="KW-0995">Kinetochore</keyword>
<protein>
    <recommendedName>
        <fullName evidence="5">DASH complex subunit ASK1</fullName>
    </recommendedName>
</protein>
<proteinExistence type="inferred from homology"/>
<comment type="caution">
    <text evidence="17">The sequence shown here is derived from an EMBL/GenBank/DDBJ whole genome shotgun (WGS) entry which is preliminary data.</text>
</comment>
<dbReference type="GO" id="GO:0042729">
    <property type="term" value="C:DASH complex"/>
    <property type="evidence" value="ECO:0007669"/>
    <property type="project" value="InterPro"/>
</dbReference>
<sequence length="311" mass="34786">MVWIVRFTKSSFGWIFWVHPRKFTLDHIILAANKVAVNSPKRRQRTQSEPGFHHLKRFLSRSKLAKTPSKEAARLVTTARFRAGYANPLNLEDKPPSVLRERKTRGYDNLMVSQVENEEREAELNQFKPTSSSSAFSGCSSDTGPSQDLSVSRALIDLREGDTQSSSSRGGTTMNSQRPDRDDPFNGPSTIKQRPGQTSSVLGGQSDLGHQLRSIPMDDSSESPPDSPTLFGIRHEPKKNPTQASIVPHVDPARPNNPTRTSQPFVPMRPEEMHTFFGGNILESGCFEPCPLQGKRMRYTDRKDLKDSKGP</sequence>
<evidence type="ECO:0000256" key="4">
    <source>
        <dbReference type="ARBA" id="ARBA00010731"/>
    </source>
</evidence>
<comment type="similarity">
    <text evidence="4">Belongs to the DASH complex ASK1 family.</text>
</comment>
<evidence type="ECO:0000256" key="10">
    <source>
        <dbReference type="ARBA" id="ARBA00022776"/>
    </source>
</evidence>
<evidence type="ECO:0000313" key="17">
    <source>
        <dbReference type="EMBL" id="POW20115.1"/>
    </source>
</evidence>
<dbReference type="VEuPathDB" id="FungiDB:PSTT_10380"/>
<dbReference type="GO" id="GO:0051301">
    <property type="term" value="P:cell division"/>
    <property type="evidence" value="ECO:0007669"/>
    <property type="project" value="UniProtKB-KW"/>
</dbReference>
<gene>
    <name evidence="17" type="ORF">PSHT_03924</name>
</gene>
<keyword evidence="8" id="KW-0132">Cell division</keyword>
<keyword evidence="10" id="KW-0498">Mitosis</keyword>
<evidence type="ECO:0000256" key="1">
    <source>
        <dbReference type="ARBA" id="ARBA00004123"/>
    </source>
</evidence>
<evidence type="ECO:0000256" key="5">
    <source>
        <dbReference type="ARBA" id="ARBA00014520"/>
    </source>
</evidence>
<dbReference type="GO" id="GO:0008608">
    <property type="term" value="P:attachment of spindle microtubules to kinetochore"/>
    <property type="evidence" value="ECO:0007669"/>
    <property type="project" value="InterPro"/>
</dbReference>
<comment type="subcellular location">
    <subcellularLocation>
        <location evidence="3">Chromosome</location>
        <location evidence="3">Centromere</location>
        <location evidence="3">Kinetochore</location>
    </subcellularLocation>
    <subcellularLocation>
        <location evidence="2">Cytoplasm</location>
        <location evidence="2">Cytoskeleton</location>
        <location evidence="2">Spindle</location>
    </subcellularLocation>
    <subcellularLocation>
        <location evidence="1">Nucleus</location>
    </subcellularLocation>
</comment>
<reference evidence="17 18" key="1">
    <citation type="submission" date="2017-12" db="EMBL/GenBank/DDBJ databases">
        <title>Gene loss provides genomic basis for host adaptation in cereal stripe rust fungi.</title>
        <authorList>
            <person name="Xia C."/>
        </authorList>
    </citation>
    <scope>NUCLEOTIDE SEQUENCE [LARGE SCALE GENOMIC DNA]</scope>
    <source>
        <strain evidence="17 18">93TX-2</strain>
    </source>
</reference>
<keyword evidence="6" id="KW-0158">Chromosome</keyword>
<dbReference type="AlphaFoldDB" id="A0A2S4WEA4"/>
<dbReference type="Proteomes" id="UP000238274">
    <property type="component" value="Unassembled WGS sequence"/>
</dbReference>
<organism evidence="17 18">
    <name type="scientific">Puccinia striiformis</name>
    <dbReference type="NCBI Taxonomy" id="27350"/>
    <lineage>
        <taxon>Eukaryota</taxon>
        <taxon>Fungi</taxon>
        <taxon>Dikarya</taxon>
        <taxon>Basidiomycota</taxon>
        <taxon>Pucciniomycotina</taxon>
        <taxon>Pucciniomycetes</taxon>
        <taxon>Pucciniales</taxon>
        <taxon>Pucciniaceae</taxon>
        <taxon>Puccinia</taxon>
    </lineage>
</organism>